<comment type="caution">
    <text evidence="1">The sequence shown here is derived from an EMBL/GenBank/DDBJ whole genome shotgun (WGS) entry which is preliminary data.</text>
</comment>
<dbReference type="Proteomes" id="UP000276133">
    <property type="component" value="Unassembled WGS sequence"/>
</dbReference>
<evidence type="ECO:0000313" key="1">
    <source>
        <dbReference type="EMBL" id="RMZ98846.1"/>
    </source>
</evidence>
<sequence length="60" mass="7083">MNFRGPPERFRSETEPVYSCRLLVEETHLGYTPNNLRPSEELRKDEKAIAFLQPKSKDNF</sequence>
<keyword evidence="2" id="KW-1185">Reference proteome</keyword>
<evidence type="ECO:0000313" key="2">
    <source>
        <dbReference type="Proteomes" id="UP000276133"/>
    </source>
</evidence>
<organism evidence="1 2">
    <name type="scientific">Brachionus plicatilis</name>
    <name type="common">Marine rotifer</name>
    <name type="synonym">Brachionus muelleri</name>
    <dbReference type="NCBI Taxonomy" id="10195"/>
    <lineage>
        <taxon>Eukaryota</taxon>
        <taxon>Metazoa</taxon>
        <taxon>Spiralia</taxon>
        <taxon>Gnathifera</taxon>
        <taxon>Rotifera</taxon>
        <taxon>Eurotatoria</taxon>
        <taxon>Monogononta</taxon>
        <taxon>Pseudotrocha</taxon>
        <taxon>Ploima</taxon>
        <taxon>Brachionidae</taxon>
        <taxon>Brachionus</taxon>
    </lineage>
</organism>
<protein>
    <submittedName>
        <fullName evidence="1">Uncharacterized protein</fullName>
    </submittedName>
</protein>
<accession>A0A3M7PIB5</accession>
<dbReference type="AlphaFoldDB" id="A0A3M7PIB5"/>
<name>A0A3M7PIB5_BRAPC</name>
<reference evidence="1 2" key="1">
    <citation type="journal article" date="2018" name="Sci. Rep.">
        <title>Genomic signatures of local adaptation to the degree of environmental predictability in rotifers.</title>
        <authorList>
            <person name="Franch-Gras L."/>
            <person name="Hahn C."/>
            <person name="Garcia-Roger E.M."/>
            <person name="Carmona M.J."/>
            <person name="Serra M."/>
            <person name="Gomez A."/>
        </authorList>
    </citation>
    <scope>NUCLEOTIDE SEQUENCE [LARGE SCALE GENOMIC DNA]</scope>
    <source>
        <strain evidence="1">HYR1</strain>
    </source>
</reference>
<gene>
    <name evidence="1" type="ORF">BpHYR1_047041</name>
</gene>
<proteinExistence type="predicted"/>
<dbReference type="EMBL" id="REGN01010526">
    <property type="protein sequence ID" value="RMZ98846.1"/>
    <property type="molecule type" value="Genomic_DNA"/>
</dbReference>